<reference evidence="1" key="2">
    <citation type="journal article" date="2022" name="New Phytol.">
        <title>Evolutionary transition to the ectomycorrhizal habit in the genomes of a hyperdiverse lineage of mushroom-forming fungi.</title>
        <authorList>
            <person name="Looney B."/>
            <person name="Miyauchi S."/>
            <person name="Morin E."/>
            <person name="Drula E."/>
            <person name="Courty P.E."/>
            <person name="Kohler A."/>
            <person name="Kuo A."/>
            <person name="LaButti K."/>
            <person name="Pangilinan J."/>
            <person name="Lipzen A."/>
            <person name="Riley R."/>
            <person name="Andreopoulos W."/>
            <person name="He G."/>
            <person name="Johnson J."/>
            <person name="Nolan M."/>
            <person name="Tritt A."/>
            <person name="Barry K.W."/>
            <person name="Grigoriev I.V."/>
            <person name="Nagy L.G."/>
            <person name="Hibbett D."/>
            <person name="Henrissat B."/>
            <person name="Matheny P.B."/>
            <person name="Labbe J."/>
            <person name="Martin F.M."/>
        </authorList>
    </citation>
    <scope>NUCLEOTIDE SEQUENCE</scope>
    <source>
        <strain evidence="1">FP105234-sp</strain>
    </source>
</reference>
<organism evidence="1 2">
    <name type="scientific">Auriscalpium vulgare</name>
    <dbReference type="NCBI Taxonomy" id="40419"/>
    <lineage>
        <taxon>Eukaryota</taxon>
        <taxon>Fungi</taxon>
        <taxon>Dikarya</taxon>
        <taxon>Basidiomycota</taxon>
        <taxon>Agaricomycotina</taxon>
        <taxon>Agaricomycetes</taxon>
        <taxon>Russulales</taxon>
        <taxon>Auriscalpiaceae</taxon>
        <taxon>Auriscalpium</taxon>
    </lineage>
</organism>
<dbReference type="Proteomes" id="UP000814033">
    <property type="component" value="Unassembled WGS sequence"/>
</dbReference>
<dbReference type="EMBL" id="MU276028">
    <property type="protein sequence ID" value="KAI0043228.1"/>
    <property type="molecule type" value="Genomic_DNA"/>
</dbReference>
<protein>
    <submittedName>
        <fullName evidence="1">Uncharacterized protein</fullName>
    </submittedName>
</protein>
<accession>A0ACB8RGK6</accession>
<name>A0ACB8RGK6_9AGAM</name>
<keyword evidence="2" id="KW-1185">Reference proteome</keyword>
<proteinExistence type="predicted"/>
<evidence type="ECO:0000313" key="2">
    <source>
        <dbReference type="Proteomes" id="UP000814033"/>
    </source>
</evidence>
<gene>
    <name evidence="1" type="ORF">FA95DRAFT_1609567</name>
</gene>
<evidence type="ECO:0000313" key="1">
    <source>
        <dbReference type="EMBL" id="KAI0043228.1"/>
    </source>
</evidence>
<comment type="caution">
    <text evidence="1">The sequence shown here is derived from an EMBL/GenBank/DDBJ whole genome shotgun (WGS) entry which is preliminary data.</text>
</comment>
<reference evidence="1" key="1">
    <citation type="submission" date="2021-02" db="EMBL/GenBank/DDBJ databases">
        <authorList>
            <consortium name="DOE Joint Genome Institute"/>
            <person name="Ahrendt S."/>
            <person name="Looney B.P."/>
            <person name="Miyauchi S."/>
            <person name="Morin E."/>
            <person name="Drula E."/>
            <person name="Courty P.E."/>
            <person name="Chicoki N."/>
            <person name="Fauchery L."/>
            <person name="Kohler A."/>
            <person name="Kuo A."/>
            <person name="Labutti K."/>
            <person name="Pangilinan J."/>
            <person name="Lipzen A."/>
            <person name="Riley R."/>
            <person name="Andreopoulos W."/>
            <person name="He G."/>
            <person name="Johnson J."/>
            <person name="Barry K.W."/>
            <person name="Grigoriev I.V."/>
            <person name="Nagy L."/>
            <person name="Hibbett D."/>
            <person name="Henrissat B."/>
            <person name="Matheny P.B."/>
            <person name="Labbe J."/>
            <person name="Martin F."/>
        </authorList>
    </citation>
    <scope>NUCLEOTIDE SEQUENCE</scope>
    <source>
        <strain evidence="1">FP105234-sp</strain>
    </source>
</reference>
<sequence>MASDSSTAHGFADQIRALENCNVRIAINGDYLTPSSHSDKTSPLETLSLTGHVPRTLWTIIKASLSSLNELNIYYPLGITVEHNPSLTDCLSRSKNLQSLCLSYAIPQVGHLRYPIKLPKLQLLTLHGPPEAAANFLRLLHVEAHTRFVLELKAGEARDCHQIFKALKDIHWAKSPDSAFRLVHFYKPTTLSATGVAPTLCVQICPTTNVTGSVKISFFLRKSQDLISIVEAVITSLYGRKLTRLELNVPIESRHWGPTYWTRILGGMRCVQSVRLSGDAAEALISSLRHRLYHYDIGHTEWASSESSLMYHGNSGLPPPPPKEVFLPELEFVEIFNAPKPSKELVQKLQELETSRRKFGSEKSVTYLFGKDTIHTLL</sequence>